<dbReference type="AlphaFoldDB" id="S9QKY6"/>
<accession>S9QKY6</accession>
<evidence type="ECO:0000313" key="1">
    <source>
        <dbReference type="EMBL" id="EPX61954.1"/>
    </source>
</evidence>
<sequence length="48" mass="5438">MGRYIRSRTVAAPDGAQQVRLQEASQELRRDTHCAIADELLPALFRQV</sequence>
<protein>
    <submittedName>
        <fullName evidence="1">Uncharacterized protein</fullName>
    </submittedName>
</protein>
<gene>
    <name evidence="1" type="ORF">D187_009857</name>
</gene>
<dbReference type="Proteomes" id="UP000011682">
    <property type="component" value="Unassembled WGS sequence"/>
</dbReference>
<reference evidence="1" key="1">
    <citation type="submission" date="2013-05" db="EMBL/GenBank/DDBJ databases">
        <title>Genome assembly of Cystobacter fuscus DSM 2262.</title>
        <authorList>
            <person name="Sharma G."/>
            <person name="Khatri I."/>
            <person name="Kaur C."/>
            <person name="Mayilraj S."/>
            <person name="Subramanian S."/>
        </authorList>
    </citation>
    <scope>NUCLEOTIDE SEQUENCE [LARGE SCALE GENOMIC DNA]</scope>
    <source>
        <strain evidence="1">DSM 2262</strain>
    </source>
</reference>
<dbReference type="EMBL" id="ANAH02000008">
    <property type="protein sequence ID" value="EPX61954.1"/>
    <property type="molecule type" value="Genomic_DNA"/>
</dbReference>
<evidence type="ECO:0000313" key="2">
    <source>
        <dbReference type="Proteomes" id="UP000011682"/>
    </source>
</evidence>
<organism evidence="1 2">
    <name type="scientific">Cystobacter fuscus (strain ATCC 25194 / DSM 2262 / NBRC 100088 / M29)</name>
    <dbReference type="NCBI Taxonomy" id="1242864"/>
    <lineage>
        <taxon>Bacteria</taxon>
        <taxon>Pseudomonadati</taxon>
        <taxon>Myxococcota</taxon>
        <taxon>Myxococcia</taxon>
        <taxon>Myxococcales</taxon>
        <taxon>Cystobacterineae</taxon>
        <taxon>Archangiaceae</taxon>
        <taxon>Cystobacter</taxon>
    </lineage>
</organism>
<keyword evidence="2" id="KW-1185">Reference proteome</keyword>
<comment type="caution">
    <text evidence="1">The sequence shown here is derived from an EMBL/GenBank/DDBJ whole genome shotgun (WGS) entry which is preliminary data.</text>
</comment>
<proteinExistence type="predicted"/>
<name>S9QKY6_CYSF2</name>